<dbReference type="SMART" id="SM00471">
    <property type="entry name" value="HDc"/>
    <property type="match status" value="1"/>
</dbReference>
<keyword evidence="2" id="KW-0808">Transferase</keyword>
<dbReference type="PROSITE" id="PS51832">
    <property type="entry name" value="HD_GYP"/>
    <property type="match status" value="1"/>
</dbReference>
<name>A0A4R2SXE7_9FIRM</name>
<keyword evidence="3" id="KW-1185">Reference proteome</keyword>
<dbReference type="CDD" id="cd00077">
    <property type="entry name" value="HDc"/>
    <property type="match status" value="1"/>
</dbReference>
<reference evidence="2 3" key="1">
    <citation type="submission" date="2019-03" db="EMBL/GenBank/DDBJ databases">
        <title>Genomic Encyclopedia of Type Strains, Phase IV (KMG-IV): sequencing the most valuable type-strain genomes for metagenomic binning, comparative biology and taxonomic classification.</title>
        <authorList>
            <person name="Goeker M."/>
        </authorList>
    </citation>
    <scope>NUCLEOTIDE SEQUENCE [LARGE SCALE GENOMIC DNA]</scope>
    <source>
        <strain evidence="2 3">DSM 100013</strain>
    </source>
</reference>
<dbReference type="EMBL" id="SLYC01000063">
    <property type="protein sequence ID" value="TCP95167.1"/>
    <property type="molecule type" value="Genomic_DNA"/>
</dbReference>
<dbReference type="GO" id="GO:0016740">
    <property type="term" value="F:transferase activity"/>
    <property type="evidence" value="ECO:0007669"/>
    <property type="project" value="UniProtKB-KW"/>
</dbReference>
<dbReference type="PANTHER" id="PTHR43155">
    <property type="entry name" value="CYCLIC DI-GMP PHOSPHODIESTERASE PA4108-RELATED"/>
    <property type="match status" value="1"/>
</dbReference>
<feature type="domain" description="HD-GYP" evidence="1">
    <location>
        <begin position="115"/>
        <end position="311"/>
    </location>
</feature>
<dbReference type="SUPFAM" id="SSF109604">
    <property type="entry name" value="HD-domain/PDEase-like"/>
    <property type="match status" value="1"/>
</dbReference>
<dbReference type="PANTHER" id="PTHR43155:SF2">
    <property type="entry name" value="CYCLIC DI-GMP PHOSPHODIESTERASE PA4108"/>
    <property type="match status" value="1"/>
</dbReference>
<proteinExistence type="predicted"/>
<dbReference type="Pfam" id="PF13487">
    <property type="entry name" value="HD_5"/>
    <property type="match status" value="1"/>
</dbReference>
<evidence type="ECO:0000313" key="2">
    <source>
        <dbReference type="EMBL" id="TCP95167.1"/>
    </source>
</evidence>
<dbReference type="Proteomes" id="UP000295504">
    <property type="component" value="Unassembled WGS sequence"/>
</dbReference>
<organism evidence="2 3">
    <name type="scientific">Serpentinicella alkaliphila</name>
    <dbReference type="NCBI Taxonomy" id="1734049"/>
    <lineage>
        <taxon>Bacteria</taxon>
        <taxon>Bacillati</taxon>
        <taxon>Bacillota</taxon>
        <taxon>Clostridia</taxon>
        <taxon>Peptostreptococcales</taxon>
        <taxon>Natronincolaceae</taxon>
        <taxon>Serpentinicella</taxon>
    </lineage>
</organism>
<evidence type="ECO:0000313" key="3">
    <source>
        <dbReference type="Proteomes" id="UP000295504"/>
    </source>
</evidence>
<dbReference type="AlphaFoldDB" id="A0A4R2SXE7"/>
<dbReference type="InterPro" id="IPR006675">
    <property type="entry name" value="HDIG_dom"/>
</dbReference>
<dbReference type="Gene3D" id="1.10.3210.10">
    <property type="entry name" value="Hypothetical protein af1432"/>
    <property type="match status" value="1"/>
</dbReference>
<evidence type="ECO:0000259" key="1">
    <source>
        <dbReference type="PROSITE" id="PS51832"/>
    </source>
</evidence>
<sequence length="352" mass="40678">MGYWDMRKKYVLLRDCSEMDVLAEDILNNYGLPLVVKNTNINSFIKERLEQFNVERVLIYEFESDIFCNDISERNEIYEQYKTNIDCLKDLLNKLSSGKEIEKKMITNISDSIYSWQDDQEKVISMLTKVKSADVYTYTHCLNTAFYSMLIAKWLRLSQEDIKKAIQSALLHDVGKIKIDTEILNKKGSLTDEEYNEIKNHSLYGYEILKTMGNIDIDVMNGVLHHHERIDGSGYPFGIKGNKINIFSKIVSIADVYDAMISDRVYKRRTSPFEVFKLFLTTGIGAFDPSILDAFINNISVYYTGSNVWLNNEKTGEIVFIPPYDVSNPIIHVESEYIDLSLQSDMKIVCII</sequence>
<protein>
    <submittedName>
        <fullName evidence="2">Putative nucleotidyltransferase with HDIG domain</fullName>
    </submittedName>
</protein>
<comment type="caution">
    <text evidence="2">The sequence shown here is derived from an EMBL/GenBank/DDBJ whole genome shotgun (WGS) entry which is preliminary data.</text>
</comment>
<dbReference type="OrthoDB" id="9804747at2"/>
<gene>
    <name evidence="2" type="ORF">EDD79_10638</name>
</gene>
<dbReference type="InterPro" id="IPR037522">
    <property type="entry name" value="HD_GYP_dom"/>
</dbReference>
<dbReference type="NCBIfam" id="TIGR00277">
    <property type="entry name" value="HDIG"/>
    <property type="match status" value="1"/>
</dbReference>
<accession>A0A4R2SXE7</accession>
<dbReference type="InterPro" id="IPR003607">
    <property type="entry name" value="HD/PDEase_dom"/>
</dbReference>